<comment type="caution">
    <text evidence="11">The sequence shown here is derived from an EMBL/GenBank/DDBJ whole genome shotgun (WGS) entry which is preliminary data.</text>
</comment>
<evidence type="ECO:0000256" key="7">
    <source>
        <dbReference type="ARBA" id="ARBA00023319"/>
    </source>
</evidence>
<dbReference type="InterPro" id="IPR018046">
    <property type="entry name" value="Pili_assmbl_chaperone_CS"/>
</dbReference>
<dbReference type="InterPro" id="IPR036316">
    <property type="entry name" value="Pili_assmbl_chap_C_dom_sf"/>
</dbReference>
<evidence type="ECO:0000256" key="6">
    <source>
        <dbReference type="ARBA" id="ARBA00023186"/>
    </source>
</evidence>
<dbReference type="Gene3D" id="2.60.40.10">
    <property type="entry name" value="Immunoglobulins"/>
    <property type="match status" value="2"/>
</dbReference>
<comment type="subcellular location">
    <subcellularLocation>
        <location evidence="1 8">Periplasm</location>
    </subcellularLocation>
</comment>
<organism evidence="11">
    <name type="scientific">Pseudomonas aeruginosa</name>
    <dbReference type="NCBI Taxonomy" id="287"/>
    <lineage>
        <taxon>Bacteria</taxon>
        <taxon>Pseudomonadati</taxon>
        <taxon>Pseudomonadota</taxon>
        <taxon>Gammaproteobacteria</taxon>
        <taxon>Pseudomonadales</taxon>
        <taxon>Pseudomonadaceae</taxon>
        <taxon>Pseudomonas</taxon>
    </lineage>
</organism>
<dbReference type="AlphaFoldDB" id="A0A6A9K3M6"/>
<dbReference type="InterPro" id="IPR008962">
    <property type="entry name" value="PapD-like_sf"/>
</dbReference>
<keyword evidence="3" id="KW-1029">Fimbrium biogenesis</keyword>
<evidence type="ECO:0000256" key="1">
    <source>
        <dbReference type="ARBA" id="ARBA00004418"/>
    </source>
</evidence>
<evidence type="ECO:0000259" key="9">
    <source>
        <dbReference type="Pfam" id="PF00345"/>
    </source>
</evidence>
<dbReference type="RefSeq" id="WP_033969736.1">
    <property type="nucleotide sequence ID" value="NZ_BSBA01000007.1"/>
</dbReference>
<keyword evidence="4" id="KW-0732">Signal</keyword>
<protein>
    <submittedName>
        <fullName evidence="11">Fimbria/pilus periplasmic chaperone</fullName>
    </submittedName>
</protein>
<feature type="domain" description="Pili assembly chaperone C-terminal" evidence="10">
    <location>
        <begin position="166"/>
        <end position="225"/>
    </location>
</feature>
<comment type="similarity">
    <text evidence="2 8">Belongs to the periplasmic pilus chaperone family.</text>
</comment>
<evidence type="ECO:0000256" key="5">
    <source>
        <dbReference type="ARBA" id="ARBA00022764"/>
    </source>
</evidence>
<accession>A0A6A9K3M6</accession>
<gene>
    <name evidence="11" type="ORF">GNQ20_23720</name>
</gene>
<dbReference type="InterPro" id="IPR050643">
    <property type="entry name" value="Periplasmic_pilus_chap"/>
</dbReference>
<dbReference type="PRINTS" id="PR00969">
    <property type="entry name" value="CHAPERONPILI"/>
</dbReference>
<dbReference type="PANTHER" id="PTHR30251:SF2">
    <property type="entry name" value="FIMBRIAL CHAPERONE YADV-RELATED"/>
    <property type="match status" value="1"/>
</dbReference>
<feature type="domain" description="Pili assembly chaperone N-terminal" evidence="9">
    <location>
        <begin position="17"/>
        <end position="136"/>
    </location>
</feature>
<dbReference type="Pfam" id="PF02753">
    <property type="entry name" value="PapD_C"/>
    <property type="match status" value="1"/>
</dbReference>
<keyword evidence="5" id="KW-0574">Periplasm</keyword>
<evidence type="ECO:0000259" key="10">
    <source>
        <dbReference type="Pfam" id="PF02753"/>
    </source>
</evidence>
<dbReference type="GO" id="GO:0071555">
    <property type="term" value="P:cell wall organization"/>
    <property type="evidence" value="ECO:0007669"/>
    <property type="project" value="InterPro"/>
</dbReference>
<evidence type="ECO:0000256" key="2">
    <source>
        <dbReference type="ARBA" id="ARBA00007399"/>
    </source>
</evidence>
<dbReference type="PANTHER" id="PTHR30251">
    <property type="entry name" value="PILUS ASSEMBLY CHAPERONE"/>
    <property type="match status" value="1"/>
</dbReference>
<dbReference type="GO" id="GO:0030288">
    <property type="term" value="C:outer membrane-bounded periplasmic space"/>
    <property type="evidence" value="ECO:0007669"/>
    <property type="project" value="InterPro"/>
</dbReference>
<evidence type="ECO:0000313" key="11">
    <source>
        <dbReference type="EMBL" id="MUI60816.1"/>
    </source>
</evidence>
<name>A0A6A9K3M6_PSEAI</name>
<dbReference type="EMBL" id="WOAJ01000011">
    <property type="protein sequence ID" value="MUI60816.1"/>
    <property type="molecule type" value="Genomic_DNA"/>
</dbReference>
<dbReference type="PROSITE" id="PS00635">
    <property type="entry name" value="PILI_CHAPERONE"/>
    <property type="match status" value="1"/>
</dbReference>
<evidence type="ECO:0000256" key="4">
    <source>
        <dbReference type="ARBA" id="ARBA00022729"/>
    </source>
</evidence>
<sequence>MVPGVLLALLANADAALSVVGTRFVYPAGSEGLTIRLGNGGMRPILVQSWLDRGDDSADPSSIQVPFVLSSPLLRIEPHETQALQLRQSGEALPDDRESLFWLNLLEVPSKDKGDTNLLLLSYRLRMKLLFRPRGLQGDPQEAVGQVLWRLRPATTAGARTLLEADNRSPYHVSLARLELGEGDGALSLGSVTLAPFSRTPLSLPGPAPAGATRVHYDVVGDSGQFKSGVASALPQASLHP</sequence>
<dbReference type="InterPro" id="IPR013783">
    <property type="entry name" value="Ig-like_fold"/>
</dbReference>
<dbReference type="InterPro" id="IPR016147">
    <property type="entry name" value="Pili_assmbl_chaperone_N"/>
</dbReference>
<dbReference type="SUPFAM" id="SSF49584">
    <property type="entry name" value="Periplasmic chaperone C-domain"/>
    <property type="match status" value="1"/>
</dbReference>
<keyword evidence="7" id="KW-0393">Immunoglobulin domain</keyword>
<dbReference type="InterPro" id="IPR016148">
    <property type="entry name" value="Pili_assmbl_chaperone_C"/>
</dbReference>
<keyword evidence="6 8" id="KW-0143">Chaperone</keyword>
<evidence type="ECO:0000256" key="8">
    <source>
        <dbReference type="RuleBase" id="RU003918"/>
    </source>
</evidence>
<reference evidence="11" key="1">
    <citation type="submission" date="2019-11" db="EMBL/GenBank/DDBJ databases">
        <title>Genomes of ocular Pseudomonas aeruginosa isolates.</title>
        <authorList>
            <person name="Khan M."/>
            <person name="Rice S.A."/>
            <person name="Willcox M.D.P."/>
            <person name="Stapleton F."/>
        </authorList>
    </citation>
    <scope>NUCLEOTIDE SEQUENCE</scope>
    <source>
        <strain evidence="11">PA206</strain>
    </source>
</reference>
<dbReference type="Pfam" id="PF00345">
    <property type="entry name" value="PapD_N"/>
    <property type="match status" value="1"/>
</dbReference>
<evidence type="ECO:0000256" key="3">
    <source>
        <dbReference type="ARBA" id="ARBA00022558"/>
    </source>
</evidence>
<proteinExistence type="inferred from homology"/>
<dbReference type="InterPro" id="IPR001829">
    <property type="entry name" value="Pili_assmbl_chaperone_bac"/>
</dbReference>
<dbReference type="SUPFAM" id="SSF49354">
    <property type="entry name" value="PapD-like"/>
    <property type="match status" value="1"/>
</dbReference>